<dbReference type="InterPro" id="IPR033453">
    <property type="entry name" value="Glyco_hydro_30_TIM-barrel"/>
</dbReference>
<dbReference type="SUPFAM" id="SSF51445">
    <property type="entry name" value="(Trans)glycosidases"/>
    <property type="match status" value="1"/>
</dbReference>
<dbReference type="GO" id="GO:0016241">
    <property type="term" value="P:regulation of macroautophagy"/>
    <property type="evidence" value="ECO:0007669"/>
    <property type="project" value="UniProtKB-ARBA"/>
</dbReference>
<dbReference type="GO" id="GO:0005774">
    <property type="term" value="C:vacuolar membrane"/>
    <property type="evidence" value="ECO:0007669"/>
    <property type="project" value="UniProtKB-ARBA"/>
</dbReference>
<evidence type="ECO:0000256" key="5">
    <source>
        <dbReference type="ARBA" id="ARBA00012658"/>
    </source>
</evidence>
<comment type="similarity">
    <text evidence="4 10">Belongs to the glycosyl hydrolase 30 family.</text>
</comment>
<sequence length="532" mass="59522">MGSTFPYAVLLLVIRSVFSDDISDDRPCAPLQFDQDSVVCVCNATYCDSIAGSDGIPPPVNPIMYFSSWTSSRDGQRLNYTMGSFGKFQPNKYVYTAGNETFQTILGFGGAFTDAATITMNSLSKNTRNNLLNSYFSSTGIGYTVGRVPMASCDFSKQIYSYDDTDGDLSLDKFSLTEEDIIFKIPAIKDAMSVSPRNLSLFGSPWSAPAWMKTNNNMTGKGTLKGSPGGSYFKAWAQYFVKFIQAYKDHGIDIWGITAQNEPSDGMITNFPFQCMGWTPEMQRDFIASDLGPALEAAGLGHVKLMILDDDRVWLPYWAEVVLKEPASAKYVAGIAVHWYEDLFVPTSALDLTYKQFGDKYFLLNTEACEQDLVNKDRSVLLGNWYRGERYFRDILEDLAHGVSGWVDWNLALDRTGGPNWQNNLADSPVIVDAEKDEFYKQPMFYAMAHFSKFVKPGSRILSYTKNFTEDNDVEAIFYTSSEQFGVSVGANFINTNVNESVSITIKDPSNYGMISFDLPPKSFVTFAWWRA</sequence>
<feature type="domain" description="Glycosyl hydrolase family 30 TIM-barrel" evidence="12">
    <location>
        <begin position="105"/>
        <end position="455"/>
    </location>
</feature>
<keyword evidence="14" id="KW-1185">Reference proteome</keyword>
<evidence type="ECO:0000259" key="12">
    <source>
        <dbReference type="Pfam" id="PF02055"/>
    </source>
</evidence>
<evidence type="ECO:0000256" key="11">
    <source>
        <dbReference type="SAM" id="SignalP"/>
    </source>
</evidence>
<evidence type="ECO:0000256" key="4">
    <source>
        <dbReference type="ARBA" id="ARBA00005382"/>
    </source>
</evidence>
<dbReference type="GO" id="GO:0007040">
    <property type="term" value="P:lysosome organization"/>
    <property type="evidence" value="ECO:0007669"/>
    <property type="project" value="UniProtKB-ARBA"/>
</dbReference>
<dbReference type="GO" id="GO:0030163">
    <property type="term" value="P:protein catabolic process"/>
    <property type="evidence" value="ECO:0007669"/>
    <property type="project" value="UniProtKB-ARBA"/>
</dbReference>
<dbReference type="InterPro" id="IPR001139">
    <property type="entry name" value="Glyco_hydro_30"/>
</dbReference>
<reference evidence="13" key="1">
    <citation type="journal article" date="2019" name="bioRxiv">
        <title>The Genome of the Zebra Mussel, Dreissena polymorpha: A Resource for Invasive Species Research.</title>
        <authorList>
            <person name="McCartney M.A."/>
            <person name="Auch B."/>
            <person name="Kono T."/>
            <person name="Mallez S."/>
            <person name="Zhang Y."/>
            <person name="Obille A."/>
            <person name="Becker A."/>
            <person name="Abrahante J.E."/>
            <person name="Garbe J."/>
            <person name="Badalamenti J.P."/>
            <person name="Herman A."/>
            <person name="Mangelson H."/>
            <person name="Liachko I."/>
            <person name="Sullivan S."/>
            <person name="Sone E.D."/>
            <person name="Koren S."/>
            <person name="Silverstein K.A.T."/>
            <person name="Beckman K.B."/>
            <person name="Gohl D.M."/>
        </authorList>
    </citation>
    <scope>NUCLEOTIDE SEQUENCE</scope>
    <source>
        <strain evidence="13">Duluth1</strain>
        <tissue evidence="13">Whole animal</tissue>
    </source>
</reference>
<reference evidence="13" key="2">
    <citation type="submission" date="2020-11" db="EMBL/GenBank/DDBJ databases">
        <authorList>
            <person name="McCartney M.A."/>
            <person name="Auch B."/>
            <person name="Kono T."/>
            <person name="Mallez S."/>
            <person name="Becker A."/>
            <person name="Gohl D.M."/>
            <person name="Silverstein K.A.T."/>
            <person name="Koren S."/>
            <person name="Bechman K.B."/>
            <person name="Herman A."/>
            <person name="Abrahante J.E."/>
            <person name="Garbe J."/>
        </authorList>
    </citation>
    <scope>NUCLEOTIDE SEQUENCE</scope>
    <source>
        <strain evidence="13">Duluth1</strain>
        <tissue evidence="13">Whole animal</tissue>
    </source>
</reference>
<dbReference type="GO" id="GO:0008202">
    <property type="term" value="P:steroid metabolic process"/>
    <property type="evidence" value="ECO:0007669"/>
    <property type="project" value="UniProtKB-ARBA"/>
</dbReference>
<dbReference type="FunFam" id="3.20.20.80:FF:000030">
    <property type="entry name" value="Lysosomal acid glucosylceramidase"/>
    <property type="match status" value="1"/>
</dbReference>
<comment type="caution">
    <text evidence="13">The sequence shown here is derived from an EMBL/GenBank/DDBJ whole genome shotgun (WGS) entry which is preliminary data.</text>
</comment>
<dbReference type="AlphaFoldDB" id="A0A9D4M4C4"/>
<protein>
    <recommendedName>
        <fullName evidence="5 10">Glucosylceramidase</fullName>
        <ecNumber evidence="5 10">3.2.1.45</ecNumber>
    </recommendedName>
</protein>
<dbReference type="PANTHER" id="PTHR11069">
    <property type="entry name" value="GLUCOSYLCERAMIDASE"/>
    <property type="match status" value="1"/>
</dbReference>
<dbReference type="GO" id="GO:0042391">
    <property type="term" value="P:regulation of membrane potential"/>
    <property type="evidence" value="ECO:0007669"/>
    <property type="project" value="UniProtKB-ARBA"/>
</dbReference>
<dbReference type="OrthoDB" id="2160638at2759"/>
<dbReference type="EC" id="3.2.1.45" evidence="5 10"/>
<dbReference type="GO" id="GO:0010605">
    <property type="term" value="P:negative regulation of macromolecule metabolic process"/>
    <property type="evidence" value="ECO:0007669"/>
    <property type="project" value="UniProtKB-ARBA"/>
</dbReference>
<dbReference type="Pfam" id="PF02055">
    <property type="entry name" value="Glyco_hydro_30"/>
    <property type="match status" value="1"/>
</dbReference>
<dbReference type="GO" id="GO:0005764">
    <property type="term" value="C:lysosome"/>
    <property type="evidence" value="ECO:0007669"/>
    <property type="project" value="UniProtKB-ARBA"/>
</dbReference>
<comment type="pathway">
    <text evidence="2">Sphingolipid metabolism.</text>
</comment>
<keyword evidence="9 10" id="KW-0443">Lipid metabolism</keyword>
<dbReference type="InterPro" id="IPR017853">
    <property type="entry name" value="GH"/>
</dbReference>
<evidence type="ECO:0000256" key="9">
    <source>
        <dbReference type="ARBA" id="ARBA00023098"/>
    </source>
</evidence>
<evidence type="ECO:0000256" key="10">
    <source>
        <dbReference type="RuleBase" id="RU361188"/>
    </source>
</evidence>
<comment type="catalytic activity">
    <reaction evidence="1">
        <text>a beta-D-glucosyl-(1&lt;-&gt;1')-N-acylsphing-4-enine + H2O = an N-acylsphing-4-enine + D-glucose</text>
        <dbReference type="Rhea" id="RHEA:13269"/>
        <dbReference type="ChEBI" id="CHEBI:4167"/>
        <dbReference type="ChEBI" id="CHEBI:15377"/>
        <dbReference type="ChEBI" id="CHEBI:22801"/>
        <dbReference type="ChEBI" id="CHEBI:52639"/>
        <dbReference type="EC" id="3.2.1.45"/>
    </reaction>
    <physiologicalReaction direction="left-to-right" evidence="1">
        <dbReference type="Rhea" id="RHEA:13270"/>
    </physiologicalReaction>
</comment>
<name>A0A9D4M4C4_DREPO</name>
<dbReference type="PANTHER" id="PTHR11069:SF23">
    <property type="entry name" value="LYSOSOMAL ACID GLUCOSYLCERAMIDASE"/>
    <property type="match status" value="1"/>
</dbReference>
<evidence type="ECO:0000256" key="8">
    <source>
        <dbReference type="ARBA" id="ARBA00022919"/>
    </source>
</evidence>
<dbReference type="GO" id="GO:0004348">
    <property type="term" value="F:glucosylceramidase activity"/>
    <property type="evidence" value="ECO:0007669"/>
    <property type="project" value="UniProtKB-EC"/>
</dbReference>
<dbReference type="GO" id="GO:0032006">
    <property type="term" value="P:regulation of TOR signaling"/>
    <property type="evidence" value="ECO:0007669"/>
    <property type="project" value="UniProtKB-ARBA"/>
</dbReference>
<evidence type="ECO:0000256" key="3">
    <source>
        <dbReference type="ARBA" id="ARBA00005189"/>
    </source>
</evidence>
<dbReference type="EMBL" id="JAIWYP010000002">
    <property type="protein sequence ID" value="KAH3869575.1"/>
    <property type="molecule type" value="Genomic_DNA"/>
</dbReference>
<feature type="signal peptide" evidence="11">
    <location>
        <begin position="1"/>
        <end position="19"/>
    </location>
</feature>
<dbReference type="Gene3D" id="3.20.20.80">
    <property type="entry name" value="Glycosidases"/>
    <property type="match status" value="1"/>
</dbReference>
<proteinExistence type="inferred from homology"/>
<organism evidence="13 14">
    <name type="scientific">Dreissena polymorpha</name>
    <name type="common">Zebra mussel</name>
    <name type="synonym">Mytilus polymorpha</name>
    <dbReference type="NCBI Taxonomy" id="45954"/>
    <lineage>
        <taxon>Eukaryota</taxon>
        <taxon>Metazoa</taxon>
        <taxon>Spiralia</taxon>
        <taxon>Lophotrochozoa</taxon>
        <taxon>Mollusca</taxon>
        <taxon>Bivalvia</taxon>
        <taxon>Autobranchia</taxon>
        <taxon>Heteroconchia</taxon>
        <taxon>Euheterodonta</taxon>
        <taxon>Imparidentia</taxon>
        <taxon>Neoheterodontei</taxon>
        <taxon>Myida</taxon>
        <taxon>Dreissenoidea</taxon>
        <taxon>Dreissenidae</taxon>
        <taxon>Dreissena</taxon>
    </lineage>
</organism>
<evidence type="ECO:0000313" key="13">
    <source>
        <dbReference type="EMBL" id="KAH3869575.1"/>
    </source>
</evidence>
<feature type="chain" id="PRO_5039459984" description="Glucosylceramidase" evidence="11">
    <location>
        <begin position="20"/>
        <end position="532"/>
    </location>
</feature>
<dbReference type="PRINTS" id="PR00843">
    <property type="entry name" value="GLHYDRLASE30"/>
</dbReference>
<dbReference type="GO" id="GO:0006066">
    <property type="term" value="P:alcohol metabolic process"/>
    <property type="evidence" value="ECO:0007669"/>
    <property type="project" value="UniProtKB-ARBA"/>
</dbReference>
<dbReference type="GO" id="GO:0005102">
    <property type="term" value="F:signaling receptor binding"/>
    <property type="evidence" value="ECO:0007669"/>
    <property type="project" value="UniProtKB-ARBA"/>
</dbReference>
<dbReference type="GO" id="GO:0006914">
    <property type="term" value="P:autophagy"/>
    <property type="evidence" value="ECO:0007669"/>
    <property type="project" value="UniProtKB-ARBA"/>
</dbReference>
<evidence type="ECO:0000313" key="14">
    <source>
        <dbReference type="Proteomes" id="UP000828390"/>
    </source>
</evidence>
<evidence type="ECO:0000256" key="6">
    <source>
        <dbReference type="ARBA" id="ARBA00022729"/>
    </source>
</evidence>
<comment type="pathway">
    <text evidence="3">Lipid metabolism.</text>
</comment>
<keyword evidence="8 10" id="KW-0746">Sphingolipid metabolism</keyword>
<accession>A0A9D4M4C4</accession>
<evidence type="ECO:0000256" key="7">
    <source>
        <dbReference type="ARBA" id="ARBA00022801"/>
    </source>
</evidence>
<evidence type="ECO:0000256" key="1">
    <source>
        <dbReference type="ARBA" id="ARBA00001013"/>
    </source>
</evidence>
<evidence type="ECO:0000256" key="2">
    <source>
        <dbReference type="ARBA" id="ARBA00004991"/>
    </source>
</evidence>
<gene>
    <name evidence="13" type="ORF">DPMN_032744</name>
</gene>
<dbReference type="Proteomes" id="UP000828390">
    <property type="component" value="Unassembled WGS sequence"/>
</dbReference>
<dbReference type="GO" id="GO:0006680">
    <property type="term" value="P:glucosylceramide catabolic process"/>
    <property type="evidence" value="ECO:0007669"/>
    <property type="project" value="UniProtKB-ARBA"/>
</dbReference>
<dbReference type="GO" id="GO:0051246">
    <property type="term" value="P:regulation of protein metabolic process"/>
    <property type="evidence" value="ECO:0007669"/>
    <property type="project" value="UniProtKB-ARBA"/>
</dbReference>
<keyword evidence="10" id="KW-0326">Glycosidase</keyword>
<keyword evidence="6 11" id="KW-0732">Signal</keyword>
<dbReference type="GO" id="GO:0016758">
    <property type="term" value="F:hexosyltransferase activity"/>
    <property type="evidence" value="ECO:0007669"/>
    <property type="project" value="UniProtKB-ARBA"/>
</dbReference>
<keyword evidence="7 10" id="KW-0378">Hydrolase</keyword>
<dbReference type="SUPFAM" id="SSF51011">
    <property type="entry name" value="Glycosyl hydrolase domain"/>
    <property type="match status" value="1"/>
</dbReference>